<name>A0A8S5QBV7_9CAUD</name>
<organism evidence="1">
    <name type="scientific">Siphoviridae sp. ctlQ13</name>
    <dbReference type="NCBI Taxonomy" id="2825648"/>
    <lineage>
        <taxon>Viruses</taxon>
        <taxon>Duplodnaviria</taxon>
        <taxon>Heunggongvirae</taxon>
        <taxon>Uroviricota</taxon>
        <taxon>Caudoviricetes</taxon>
    </lineage>
</organism>
<reference evidence="1" key="1">
    <citation type="journal article" date="2021" name="Proc. Natl. Acad. Sci. U.S.A.">
        <title>A Catalog of Tens of Thousands of Viruses from Human Metagenomes Reveals Hidden Associations with Chronic Diseases.</title>
        <authorList>
            <person name="Tisza M.J."/>
            <person name="Buck C.B."/>
        </authorList>
    </citation>
    <scope>NUCLEOTIDE SEQUENCE</scope>
    <source>
        <strain evidence="1">CtlQ13</strain>
    </source>
</reference>
<protein>
    <submittedName>
        <fullName evidence="1">Type I neck protein</fullName>
    </submittedName>
</protein>
<dbReference type="EMBL" id="BK015619">
    <property type="protein sequence ID" value="DAE16245.1"/>
    <property type="molecule type" value="Genomic_DNA"/>
</dbReference>
<evidence type="ECO:0000313" key="1">
    <source>
        <dbReference type="EMBL" id="DAE16245.1"/>
    </source>
</evidence>
<sequence>MIYKANKLTSILTGAKTQEVLRKSAEKIRARAASMYGAKDYGVKVTVGKNRAHAVVHTASVHAINSNALHNTLQKAARG</sequence>
<accession>A0A8S5QBV7</accession>
<proteinExistence type="predicted"/>